<proteinExistence type="predicted"/>
<sequence length="334" mass="37668">MIIARAYSKGVHVSYLTEHQGHTVDSSPIKKYSEYAISLYLRDLEDLKESTEDSDLYSQFKNIIMSVAHGAAKADMSTLKELIEKALEMTALLKNLNKNDHNVSTVKKKLSDAQISKTLDSLQTKTGKRKQSVEVKETKRDVAKRIKRNSVAIEDTVENNIATKSKATPIAKSVTFRSETVSDSELSQDGAEDTLETMTESIKEVHKTIKKTDNALETSTVTKVKDDSKKNKLQSPSFNDTYMNFVDQNFKCKLGSSTPKVRPPIKKKEIMKTKIGQFKVKSLSPKEPGSPKSPKQTKTIEVKEITTPKNWTTKDIKYEVKEQENDYNILILKI</sequence>
<dbReference type="Proteomes" id="UP000814243">
    <property type="component" value="Unassembled WGS sequence"/>
</dbReference>
<comment type="caution">
    <text evidence="2">The sequence shown here is derived from an EMBL/GenBank/DDBJ whole genome shotgun (WGS) entry which is preliminary data.</text>
</comment>
<protein>
    <submittedName>
        <fullName evidence="2">Uncharacterized protein</fullName>
    </submittedName>
</protein>
<evidence type="ECO:0000313" key="2">
    <source>
        <dbReference type="EMBL" id="KAH9636951.1"/>
    </source>
</evidence>
<evidence type="ECO:0000256" key="1">
    <source>
        <dbReference type="SAM" id="MobiDB-lite"/>
    </source>
</evidence>
<dbReference type="EMBL" id="JACEFF010000466">
    <property type="protein sequence ID" value="KAH9636951.1"/>
    <property type="molecule type" value="Genomic_DNA"/>
</dbReference>
<feature type="region of interest" description="Disordered" evidence="1">
    <location>
        <begin position="280"/>
        <end position="299"/>
    </location>
</feature>
<evidence type="ECO:0000313" key="3">
    <source>
        <dbReference type="Proteomes" id="UP000814243"/>
    </source>
</evidence>
<gene>
    <name evidence="2" type="ORF">HF086_013068</name>
</gene>
<organism evidence="2 3">
    <name type="scientific">Spodoptera exigua</name>
    <name type="common">Beet armyworm</name>
    <name type="synonym">Noctua fulgens</name>
    <dbReference type="NCBI Taxonomy" id="7107"/>
    <lineage>
        <taxon>Eukaryota</taxon>
        <taxon>Metazoa</taxon>
        <taxon>Ecdysozoa</taxon>
        <taxon>Arthropoda</taxon>
        <taxon>Hexapoda</taxon>
        <taxon>Insecta</taxon>
        <taxon>Pterygota</taxon>
        <taxon>Neoptera</taxon>
        <taxon>Endopterygota</taxon>
        <taxon>Lepidoptera</taxon>
        <taxon>Glossata</taxon>
        <taxon>Ditrysia</taxon>
        <taxon>Noctuoidea</taxon>
        <taxon>Noctuidae</taxon>
        <taxon>Amphipyrinae</taxon>
        <taxon>Spodoptera</taxon>
    </lineage>
</organism>
<reference evidence="2" key="1">
    <citation type="journal article" date="2021" name="G3 (Bethesda)">
        <title>Genome and transcriptome analysis of the beet armyworm Spodoptera exigua reveals targets for pest control. .</title>
        <authorList>
            <person name="Simon S."/>
            <person name="Breeschoten T."/>
            <person name="Jansen H.J."/>
            <person name="Dirks R.P."/>
            <person name="Schranz M.E."/>
            <person name="Ros V.I.D."/>
        </authorList>
    </citation>
    <scope>NUCLEOTIDE SEQUENCE</scope>
    <source>
        <strain evidence="2">TB_SE_WUR_2020</strain>
    </source>
</reference>
<name>A0A922MI85_SPOEX</name>
<dbReference type="AlphaFoldDB" id="A0A922MI85"/>
<accession>A0A922MI85</accession>
<feature type="compositionally biased region" description="Low complexity" evidence="1">
    <location>
        <begin position="281"/>
        <end position="294"/>
    </location>
</feature>